<evidence type="ECO:0000256" key="5">
    <source>
        <dbReference type="RuleBase" id="RU362022"/>
    </source>
</evidence>
<accession>A0A9P3UL37</accession>
<gene>
    <name evidence="6" type="ORF">LshimejAT787_0506790</name>
</gene>
<evidence type="ECO:0000256" key="1">
    <source>
        <dbReference type="ARBA" id="ARBA00004141"/>
    </source>
</evidence>
<dbReference type="Gene3D" id="1.20.120.1630">
    <property type="match status" value="1"/>
</dbReference>
<dbReference type="GO" id="GO:0004671">
    <property type="term" value="F:protein C-terminal S-isoprenylcysteine carboxyl O-methyltransferase activity"/>
    <property type="evidence" value="ECO:0007669"/>
    <property type="project" value="UniProtKB-EC"/>
</dbReference>
<comment type="catalytic activity">
    <reaction evidence="5">
        <text>[protein]-C-terminal S-[(2E,6E)-farnesyl]-L-cysteine + S-adenosyl-L-methionine = [protein]-C-terminal S-[(2E,6E)-farnesyl]-L-cysteine methyl ester + S-adenosyl-L-homocysteine</text>
        <dbReference type="Rhea" id="RHEA:21672"/>
        <dbReference type="Rhea" id="RHEA-COMP:12125"/>
        <dbReference type="Rhea" id="RHEA-COMP:12126"/>
        <dbReference type="ChEBI" id="CHEBI:57856"/>
        <dbReference type="ChEBI" id="CHEBI:59789"/>
        <dbReference type="ChEBI" id="CHEBI:90510"/>
        <dbReference type="ChEBI" id="CHEBI:90511"/>
        <dbReference type="EC" id="2.1.1.100"/>
    </reaction>
</comment>
<dbReference type="GO" id="GO:0005789">
    <property type="term" value="C:endoplasmic reticulum membrane"/>
    <property type="evidence" value="ECO:0007669"/>
    <property type="project" value="UniProtKB-SubCell"/>
</dbReference>
<keyword evidence="3 5" id="KW-1133">Transmembrane helix</keyword>
<keyword evidence="5 6" id="KW-0489">Methyltransferase</keyword>
<evidence type="ECO:0000256" key="4">
    <source>
        <dbReference type="ARBA" id="ARBA00023136"/>
    </source>
</evidence>
<keyword evidence="7" id="KW-1185">Reference proteome</keyword>
<comment type="subcellular location">
    <subcellularLocation>
        <location evidence="5">Endoplasmic reticulum membrane</location>
        <topology evidence="5">Multi-pass membrane protein</topology>
    </subcellularLocation>
    <subcellularLocation>
        <location evidence="1">Membrane</location>
        <topology evidence="1">Multi-pass membrane protein</topology>
    </subcellularLocation>
</comment>
<keyword evidence="2 5" id="KW-0812">Transmembrane</keyword>
<dbReference type="Proteomes" id="UP001063166">
    <property type="component" value="Unassembled WGS sequence"/>
</dbReference>
<comment type="similarity">
    <text evidence="5">Belongs to the class VI-like SAM-binding methyltransferase superfamily. Isoprenylcysteine carboxyl methyltransferase family.</text>
</comment>
<dbReference type="OrthoDB" id="422086at2759"/>
<keyword evidence="5 6" id="KW-0808">Transferase</keyword>
<evidence type="ECO:0000256" key="2">
    <source>
        <dbReference type="ARBA" id="ARBA00022692"/>
    </source>
</evidence>
<evidence type="ECO:0000313" key="6">
    <source>
        <dbReference type="EMBL" id="GLB38814.1"/>
    </source>
</evidence>
<protein>
    <recommendedName>
        <fullName evidence="5">Protein-S-isoprenylcysteine O-methyltransferase</fullName>
        <ecNumber evidence="5">2.1.1.100</ecNumber>
    </recommendedName>
</protein>
<proteinExistence type="inferred from homology"/>
<sequence>MVILASHSTPTPVSKRILGTLILNHSSSRRIRITPLFVVGNILGMGGTALRLQSYRTLGHLFTFELCILKNHRLVTDGPYAYVRHPSYTGLILTILGYYCTHASGSWLSECGLLQTMMGKLMLSVWSAIAGAVVSSLLLRIPGEDRILRAKFGAEWETWAEKVPYRLVPGMY</sequence>
<feature type="transmembrane region" description="Helical" evidence="5">
    <location>
        <begin position="123"/>
        <end position="141"/>
    </location>
</feature>
<dbReference type="GO" id="GO:0032259">
    <property type="term" value="P:methylation"/>
    <property type="evidence" value="ECO:0007669"/>
    <property type="project" value="UniProtKB-KW"/>
</dbReference>
<evidence type="ECO:0000256" key="3">
    <source>
        <dbReference type="ARBA" id="ARBA00022989"/>
    </source>
</evidence>
<dbReference type="InterPro" id="IPR007269">
    <property type="entry name" value="ICMT_MeTrfase"/>
</dbReference>
<dbReference type="AlphaFoldDB" id="A0A9P3UL37"/>
<dbReference type="EC" id="2.1.1.100" evidence="5"/>
<keyword evidence="5" id="KW-0256">Endoplasmic reticulum</keyword>
<dbReference type="EMBL" id="BRPK01000005">
    <property type="protein sequence ID" value="GLB38814.1"/>
    <property type="molecule type" value="Genomic_DNA"/>
</dbReference>
<dbReference type="PANTHER" id="PTHR12714:SF9">
    <property type="entry name" value="PROTEIN-S-ISOPRENYLCYSTEINE O-METHYLTRANSFERASE"/>
    <property type="match status" value="1"/>
</dbReference>
<reference evidence="6" key="1">
    <citation type="submission" date="2022-07" db="EMBL/GenBank/DDBJ databases">
        <title>The genome of Lyophyllum shimeji provides insight into the initial evolution of ectomycorrhizal fungal genome.</title>
        <authorList>
            <person name="Kobayashi Y."/>
            <person name="Shibata T."/>
            <person name="Hirakawa H."/>
            <person name="Shigenobu S."/>
            <person name="Nishiyama T."/>
            <person name="Yamada A."/>
            <person name="Hasebe M."/>
            <person name="Kawaguchi M."/>
        </authorList>
    </citation>
    <scope>NUCLEOTIDE SEQUENCE</scope>
    <source>
        <strain evidence="6">AT787</strain>
    </source>
</reference>
<feature type="transmembrane region" description="Helical" evidence="5">
    <location>
        <begin position="33"/>
        <end position="52"/>
    </location>
</feature>
<evidence type="ECO:0000313" key="7">
    <source>
        <dbReference type="Proteomes" id="UP001063166"/>
    </source>
</evidence>
<keyword evidence="4 5" id="KW-0472">Membrane</keyword>
<organism evidence="6 7">
    <name type="scientific">Lyophyllum shimeji</name>
    <name type="common">Hon-shimeji</name>
    <name type="synonym">Tricholoma shimeji</name>
    <dbReference type="NCBI Taxonomy" id="47721"/>
    <lineage>
        <taxon>Eukaryota</taxon>
        <taxon>Fungi</taxon>
        <taxon>Dikarya</taxon>
        <taxon>Basidiomycota</taxon>
        <taxon>Agaricomycotina</taxon>
        <taxon>Agaricomycetes</taxon>
        <taxon>Agaricomycetidae</taxon>
        <taxon>Agaricales</taxon>
        <taxon>Tricholomatineae</taxon>
        <taxon>Lyophyllaceae</taxon>
        <taxon>Lyophyllum</taxon>
    </lineage>
</organism>
<dbReference type="PANTHER" id="PTHR12714">
    <property type="entry name" value="PROTEIN-S ISOPRENYLCYSTEINE O-METHYLTRANSFERASE"/>
    <property type="match status" value="1"/>
</dbReference>
<name>A0A9P3UL37_LYOSH</name>
<comment type="caution">
    <text evidence="6">The sequence shown here is derived from an EMBL/GenBank/DDBJ whole genome shotgun (WGS) entry which is preliminary data.</text>
</comment>
<keyword evidence="5" id="KW-0949">S-adenosyl-L-methionine</keyword>
<comment type="caution">
    <text evidence="5">Lacks conserved residue(s) required for the propagation of feature annotation.</text>
</comment>
<dbReference type="Pfam" id="PF04140">
    <property type="entry name" value="ICMT"/>
    <property type="match status" value="1"/>
</dbReference>